<protein>
    <submittedName>
        <fullName evidence="1">Uncharacterized protein</fullName>
    </submittedName>
</protein>
<dbReference type="OrthoDB" id="3808780at2759"/>
<dbReference type="GeneID" id="19129949"/>
<dbReference type="HOGENOM" id="CLU_206083_0_0_1"/>
<reference evidence="2" key="2">
    <citation type="journal article" date="2013" name="PLoS Genet.">
        <title>Comparative genome structure, secondary metabolite, and effector coding capacity across Cochliobolus pathogens.</title>
        <authorList>
            <person name="Condon B.J."/>
            <person name="Leng Y."/>
            <person name="Wu D."/>
            <person name="Bushley K.E."/>
            <person name="Ohm R.A."/>
            <person name="Otillar R."/>
            <person name="Martin J."/>
            <person name="Schackwitz W."/>
            <person name="Grimwood J."/>
            <person name="MohdZainudin N."/>
            <person name="Xue C."/>
            <person name="Wang R."/>
            <person name="Manning V.A."/>
            <person name="Dhillon B."/>
            <person name="Tu Z.J."/>
            <person name="Steffenson B.J."/>
            <person name="Salamov A."/>
            <person name="Sun H."/>
            <person name="Lowry S."/>
            <person name="LaButti K."/>
            <person name="Han J."/>
            <person name="Copeland A."/>
            <person name="Lindquist E."/>
            <person name="Barry K."/>
            <person name="Schmutz J."/>
            <person name="Baker S.E."/>
            <person name="Ciuffetti L.M."/>
            <person name="Grigoriev I.V."/>
            <person name="Zhong S."/>
            <person name="Turgeon B.G."/>
        </authorList>
    </citation>
    <scope>NUCLEOTIDE SEQUENCE [LARGE SCALE GENOMIC DNA]</scope>
    <source>
        <strain evidence="2">ND90Pr / ATCC 201652</strain>
    </source>
</reference>
<sequence>IATLNKKPIRKPKIATLDKYDRSRTKLRTFLTNINLYYRYNNVPNNKKKILIANTYIKEKVAS</sequence>
<accession>M2S6S3</accession>
<evidence type="ECO:0000313" key="1">
    <source>
        <dbReference type="EMBL" id="EMD58075.1"/>
    </source>
</evidence>
<evidence type="ECO:0000313" key="2">
    <source>
        <dbReference type="Proteomes" id="UP000016934"/>
    </source>
</evidence>
<dbReference type="AlphaFoldDB" id="M2S6S3"/>
<dbReference type="Proteomes" id="UP000016934">
    <property type="component" value="Unassembled WGS sequence"/>
</dbReference>
<name>M2S6S3_COCSN</name>
<feature type="non-terminal residue" evidence="1">
    <location>
        <position position="1"/>
    </location>
</feature>
<keyword evidence="2" id="KW-1185">Reference proteome</keyword>
<reference evidence="1 2" key="1">
    <citation type="journal article" date="2012" name="PLoS Pathog.">
        <title>Diverse lifestyles and strategies of plant pathogenesis encoded in the genomes of eighteen Dothideomycetes fungi.</title>
        <authorList>
            <person name="Ohm R.A."/>
            <person name="Feau N."/>
            <person name="Henrissat B."/>
            <person name="Schoch C.L."/>
            <person name="Horwitz B.A."/>
            <person name="Barry K.W."/>
            <person name="Condon B.J."/>
            <person name="Copeland A.C."/>
            <person name="Dhillon B."/>
            <person name="Glaser F."/>
            <person name="Hesse C.N."/>
            <person name="Kosti I."/>
            <person name="LaButti K."/>
            <person name="Lindquist E.A."/>
            <person name="Lucas S."/>
            <person name="Salamov A.A."/>
            <person name="Bradshaw R.E."/>
            <person name="Ciuffetti L."/>
            <person name="Hamelin R.C."/>
            <person name="Kema G.H.J."/>
            <person name="Lawrence C."/>
            <person name="Scott J.A."/>
            <person name="Spatafora J.W."/>
            <person name="Turgeon B.G."/>
            <person name="de Wit P.J.G.M."/>
            <person name="Zhong S."/>
            <person name="Goodwin S.B."/>
            <person name="Grigoriev I.V."/>
        </authorList>
    </citation>
    <scope>NUCLEOTIDE SEQUENCE [LARGE SCALE GENOMIC DNA]</scope>
    <source>
        <strain evidence="2">ND90Pr / ATCC 201652</strain>
    </source>
</reference>
<dbReference type="RefSeq" id="XP_007706223.1">
    <property type="nucleotide sequence ID" value="XM_007708033.1"/>
</dbReference>
<dbReference type="EMBL" id="KB445755">
    <property type="protein sequence ID" value="EMD58075.1"/>
    <property type="molecule type" value="Genomic_DNA"/>
</dbReference>
<gene>
    <name evidence="1" type="ORF">COCSADRAFT_104825</name>
</gene>
<organism evidence="1 2">
    <name type="scientific">Cochliobolus sativus (strain ND90Pr / ATCC 201652)</name>
    <name type="common">Common root rot and spot blotch fungus</name>
    <name type="synonym">Bipolaris sorokiniana</name>
    <dbReference type="NCBI Taxonomy" id="665912"/>
    <lineage>
        <taxon>Eukaryota</taxon>
        <taxon>Fungi</taxon>
        <taxon>Dikarya</taxon>
        <taxon>Ascomycota</taxon>
        <taxon>Pezizomycotina</taxon>
        <taxon>Dothideomycetes</taxon>
        <taxon>Pleosporomycetidae</taxon>
        <taxon>Pleosporales</taxon>
        <taxon>Pleosporineae</taxon>
        <taxon>Pleosporaceae</taxon>
        <taxon>Bipolaris</taxon>
    </lineage>
</organism>
<proteinExistence type="predicted"/>
<dbReference type="KEGG" id="bsc:COCSADRAFT_104825"/>